<proteinExistence type="predicted"/>
<organism evidence="5 6">
    <name type="scientific">Niastella yeongjuensis</name>
    <dbReference type="NCBI Taxonomy" id="354355"/>
    <lineage>
        <taxon>Bacteria</taxon>
        <taxon>Pseudomonadati</taxon>
        <taxon>Bacteroidota</taxon>
        <taxon>Chitinophagia</taxon>
        <taxon>Chitinophagales</taxon>
        <taxon>Chitinophagaceae</taxon>
        <taxon>Niastella</taxon>
    </lineage>
</organism>
<gene>
    <name evidence="5" type="ORF">A4H97_29970</name>
</gene>
<evidence type="ECO:0000259" key="3">
    <source>
        <dbReference type="Pfam" id="PF04773"/>
    </source>
</evidence>
<dbReference type="Pfam" id="PF04773">
    <property type="entry name" value="FecR"/>
    <property type="match status" value="1"/>
</dbReference>
<dbReference type="Proteomes" id="UP000192610">
    <property type="component" value="Unassembled WGS sequence"/>
</dbReference>
<keyword evidence="6" id="KW-1185">Reference proteome</keyword>
<keyword evidence="2" id="KW-0812">Transmembrane</keyword>
<dbReference type="InterPro" id="IPR032508">
    <property type="entry name" value="FecR_C"/>
</dbReference>
<feature type="compositionally biased region" description="Polar residues" evidence="1">
    <location>
        <begin position="123"/>
        <end position="134"/>
    </location>
</feature>
<dbReference type="STRING" id="354355.SAMN05660816_02395"/>
<feature type="domain" description="Protein FecR C-terminal" evidence="4">
    <location>
        <begin position="333"/>
        <end position="402"/>
    </location>
</feature>
<dbReference type="InterPro" id="IPR012373">
    <property type="entry name" value="Ferrdict_sens_TM"/>
</dbReference>
<protein>
    <submittedName>
        <fullName evidence="5">Uncharacterized protein</fullName>
    </submittedName>
</protein>
<comment type="caution">
    <text evidence="5">The sequence shown here is derived from an EMBL/GenBank/DDBJ whole genome shotgun (WGS) entry which is preliminary data.</text>
</comment>
<keyword evidence="2" id="KW-1133">Transmembrane helix</keyword>
<accession>A0A1V9EPV5</accession>
<dbReference type="AlphaFoldDB" id="A0A1V9EPV5"/>
<dbReference type="RefSeq" id="WP_165758931.1">
    <property type="nucleotide sequence ID" value="NZ_FOCZ01000004.1"/>
</dbReference>
<dbReference type="Pfam" id="PF16344">
    <property type="entry name" value="FecR_C"/>
    <property type="match status" value="1"/>
</dbReference>
<evidence type="ECO:0000259" key="4">
    <source>
        <dbReference type="Pfam" id="PF16344"/>
    </source>
</evidence>
<evidence type="ECO:0000313" key="6">
    <source>
        <dbReference type="Proteomes" id="UP000192610"/>
    </source>
</evidence>
<dbReference type="PANTHER" id="PTHR30273:SF2">
    <property type="entry name" value="PROTEIN FECR"/>
    <property type="match status" value="1"/>
</dbReference>
<feature type="region of interest" description="Disordered" evidence="1">
    <location>
        <begin position="119"/>
        <end position="139"/>
    </location>
</feature>
<dbReference type="EMBL" id="LVXG01000018">
    <property type="protein sequence ID" value="OQP48062.1"/>
    <property type="molecule type" value="Genomic_DNA"/>
</dbReference>
<keyword evidence="2" id="KW-0472">Membrane</keyword>
<evidence type="ECO:0000256" key="2">
    <source>
        <dbReference type="SAM" id="Phobius"/>
    </source>
</evidence>
<dbReference type="PANTHER" id="PTHR30273">
    <property type="entry name" value="PERIPLASMIC SIGNAL SENSOR AND SIGMA FACTOR ACTIVATOR FECR-RELATED"/>
    <property type="match status" value="1"/>
</dbReference>
<dbReference type="Gene3D" id="3.55.50.30">
    <property type="match status" value="1"/>
</dbReference>
<evidence type="ECO:0000313" key="5">
    <source>
        <dbReference type="EMBL" id="OQP48062.1"/>
    </source>
</evidence>
<dbReference type="Gene3D" id="2.60.120.1440">
    <property type="match status" value="1"/>
</dbReference>
<dbReference type="GO" id="GO:0016989">
    <property type="term" value="F:sigma factor antagonist activity"/>
    <property type="evidence" value="ECO:0007669"/>
    <property type="project" value="TreeGrafter"/>
</dbReference>
<name>A0A1V9EPV5_9BACT</name>
<sequence>MLHNKQIPALILKFLRAELTPAEEIQFNEWINADPRNAALVKNFEDDSWVYQEMRKYGQGPSAAAEKNLRAKLNQAKGGPVPPIEKKITHPFFRYMMAAAAIAVIVVGTIYIGKYGTAKKSDTPTVTRVDSTNDPMPGKDTAVLTLADGTKYTLNDTADGTIAKQGNVEFSKKGGVIYCKAEPGSVAPKNIGYNTLATPKGGNYQLVLPDGSRVWLNAETQIQFPTVDTGNKRMVTLVGEAYFEVAKNKAKPFIVKANGGDITVLGTHFNVIAYPNESFSKATLIEGSIGIASGGEVKLITPSQSGLYTMGSKPTVFNEDNVDRIIAWTNHQFSWNGDSLTTALREIERWYTVKVEYKGETPTTILENLNQPKKKSLKDLLNDLTIYDSSVSYKLEGRTIFVSTQKRP</sequence>
<reference evidence="6" key="1">
    <citation type="submission" date="2016-04" db="EMBL/GenBank/DDBJ databases">
        <authorList>
            <person name="Chen L."/>
            <person name="Zhuang W."/>
            <person name="Wang G."/>
        </authorList>
    </citation>
    <scope>NUCLEOTIDE SEQUENCE [LARGE SCALE GENOMIC DNA]</scope>
    <source>
        <strain evidence="6">17621</strain>
    </source>
</reference>
<evidence type="ECO:0000256" key="1">
    <source>
        <dbReference type="SAM" id="MobiDB-lite"/>
    </source>
</evidence>
<feature type="transmembrane region" description="Helical" evidence="2">
    <location>
        <begin position="92"/>
        <end position="113"/>
    </location>
</feature>
<dbReference type="InterPro" id="IPR006860">
    <property type="entry name" value="FecR"/>
</dbReference>
<feature type="domain" description="FecR protein" evidence="3">
    <location>
        <begin position="195"/>
        <end position="289"/>
    </location>
</feature>